<feature type="domain" description="BON" evidence="2">
    <location>
        <begin position="139"/>
        <end position="206"/>
    </location>
</feature>
<dbReference type="EMBL" id="CP014646">
    <property type="protein sequence ID" value="AMO38753.1"/>
    <property type="molecule type" value="Genomic_DNA"/>
</dbReference>
<dbReference type="InterPro" id="IPR051686">
    <property type="entry name" value="Lipoprotein_DolP"/>
</dbReference>
<dbReference type="KEGG" id="thu:AC731_018455"/>
<evidence type="ECO:0000313" key="4">
    <source>
        <dbReference type="Proteomes" id="UP000036902"/>
    </source>
</evidence>
<protein>
    <submittedName>
        <fullName evidence="3">Transporter</fullName>
    </submittedName>
</protein>
<dbReference type="InterPro" id="IPR007055">
    <property type="entry name" value="BON_dom"/>
</dbReference>
<evidence type="ECO:0000259" key="2">
    <source>
        <dbReference type="PROSITE" id="PS50914"/>
    </source>
</evidence>
<organism evidence="3 4">
    <name type="scientific">Thauera humireducens</name>
    <dbReference type="NCBI Taxonomy" id="1134435"/>
    <lineage>
        <taxon>Bacteria</taxon>
        <taxon>Pseudomonadati</taxon>
        <taxon>Pseudomonadota</taxon>
        <taxon>Betaproteobacteria</taxon>
        <taxon>Rhodocyclales</taxon>
        <taxon>Zoogloeaceae</taxon>
        <taxon>Thauera</taxon>
    </lineage>
</organism>
<dbReference type="RefSeq" id="WP_048708359.1">
    <property type="nucleotide sequence ID" value="NZ_CP014646.1"/>
</dbReference>
<evidence type="ECO:0000256" key="1">
    <source>
        <dbReference type="ARBA" id="ARBA00022729"/>
    </source>
</evidence>
<name>A0A127K9W2_9RHOO</name>
<evidence type="ECO:0000313" key="3">
    <source>
        <dbReference type="EMBL" id="AMO38753.1"/>
    </source>
</evidence>
<accession>A0A127K9W2</accession>
<dbReference type="STRING" id="1134435.AC731_018455"/>
<dbReference type="PANTHER" id="PTHR34606">
    <property type="entry name" value="BON DOMAIN-CONTAINING PROTEIN"/>
    <property type="match status" value="1"/>
</dbReference>
<dbReference type="PANTHER" id="PTHR34606:SF4">
    <property type="entry name" value="OUTER MEMBRANE LIPOPROTEIN DOLP"/>
    <property type="match status" value="1"/>
</dbReference>
<feature type="domain" description="BON" evidence="2">
    <location>
        <begin position="63"/>
        <end position="130"/>
    </location>
</feature>
<dbReference type="Pfam" id="PF04972">
    <property type="entry name" value="BON"/>
    <property type="match status" value="2"/>
</dbReference>
<dbReference type="AlphaFoldDB" id="A0A127K9W2"/>
<keyword evidence="4" id="KW-1185">Reference proteome</keyword>
<dbReference type="InterPro" id="IPR014004">
    <property type="entry name" value="Transpt-assoc_nodulatn_dom_bac"/>
</dbReference>
<dbReference type="Proteomes" id="UP000036902">
    <property type="component" value="Chromosome"/>
</dbReference>
<sequence>MPNAPHTASRSAQPLEGRRRLVLGLLAAGSLPLLQGCFPVVATGVGASAAMISDRRTSGAYVEDEGIEWKVASRIRERFGDSAHINVTSYNRNVLLTGEAPNETVRSELERIVAGVEHVRGVINEVVVGPNSSLTARGNDALITSNVKARFVDAQRFSPHNVKVVTEANVVFLLGIVTRAEADAAAEVARTSKAVRKVVRVFEYISDEEARRLDNPTGARK</sequence>
<proteinExistence type="predicted"/>
<keyword evidence="1" id="KW-0732">Signal</keyword>
<dbReference type="Gene3D" id="3.30.1340.30">
    <property type="match status" value="1"/>
</dbReference>
<gene>
    <name evidence="3" type="ORF">AC731_018455</name>
</gene>
<reference evidence="4" key="1">
    <citation type="submission" date="2016-03" db="EMBL/GenBank/DDBJ databases">
        <authorList>
            <person name="Ma C."/>
            <person name="Zhou S."/>
            <person name="Yang G."/>
        </authorList>
    </citation>
    <scope>NUCLEOTIDE SEQUENCE [LARGE SCALE GENOMIC DNA]</scope>
    <source>
        <strain evidence="4">SgZ-1</strain>
    </source>
</reference>
<dbReference type="SMART" id="SM00749">
    <property type="entry name" value="BON"/>
    <property type="match status" value="2"/>
</dbReference>
<dbReference type="PROSITE" id="PS50914">
    <property type="entry name" value="BON"/>
    <property type="match status" value="2"/>
</dbReference>